<keyword evidence="6" id="KW-0175">Coiled coil</keyword>
<feature type="domain" description="Major facilitator superfamily (MFS) profile" evidence="10">
    <location>
        <begin position="34"/>
        <end position="491"/>
    </location>
</feature>
<dbReference type="GO" id="GO:0022857">
    <property type="term" value="F:transmembrane transporter activity"/>
    <property type="evidence" value="ECO:0007669"/>
    <property type="project" value="InterPro"/>
</dbReference>
<feature type="transmembrane region" description="Helical" evidence="9">
    <location>
        <begin position="362"/>
        <end position="379"/>
    </location>
</feature>
<dbReference type="CDD" id="cd17330">
    <property type="entry name" value="MFS_SLC46_TetA_like"/>
    <property type="match status" value="1"/>
</dbReference>
<dbReference type="EMBL" id="SGPL01000051">
    <property type="protein sequence ID" value="THH19255.1"/>
    <property type="molecule type" value="Genomic_DNA"/>
</dbReference>
<dbReference type="SMART" id="SM00784">
    <property type="entry name" value="SPT2"/>
    <property type="match status" value="1"/>
</dbReference>
<evidence type="ECO:0000256" key="6">
    <source>
        <dbReference type="ARBA" id="ARBA00023054"/>
    </source>
</evidence>
<keyword evidence="5 9" id="KW-1133">Transmembrane helix</keyword>
<feature type="transmembrane region" description="Helical" evidence="9">
    <location>
        <begin position="391"/>
        <end position="419"/>
    </location>
</feature>
<sequence>MAMTTATRDVVDEETPLLSQEQQKKTISPIPWSQISLLLVLQLAEPLTSQVIYPFAPEFVRHSGITHGDETKVGHYVGLMQSIFFAAQAMTVLHWSRISDIVGRKPVILTGLCGLSLSMYCFGLSKTYWSAVISRSLNGILNEFRDFHVGNIGVLKSMIAEITDPSNLAQVYAYMPIAWSTGGTLGPMIGGSLSRPAERFPNVFGDSELMKEYPYFLACAVPATFSALAWFITFFLLKETVRSPVSFRRMLGFRKTKEDLASENNALLQDGPVDESEQPLPVHALLIPRVLIAAVNYASLSLVDIAYRAVQPLFYSTPIELGGLGLSPPTIGLILSIFGILNGVFQVFFFARIHDRWGTKNVFVAGLLSVIPCFALFPVMNVMARTEGMSVAVWCAVALQTVISVAISLSYGCVFIYIAASAPNRASLGATNGLAQMMVSVMRTFGPAATNSLFSLSMRHNYLNGWLVYWVLIVIAFGSFFAALMALSQSQTRESERAVQSVLEERRRKEQVRRKQQEEREAKERELQAKIRMQRLEEERKDRERQEKREQERLAKQREKERREEEQRQVLLHGPKKAKDGGPRWPSSSSGVRDDVRRRRMPSDDDESGGTALTREEKRKRRLEAELSRDYHQIKRSSFISSYSKVGKRLPGGAVDITTTSQPPPPASGDGSMSVRARLAAMPNTLMKLNVVKRDTRTIDEILRDRQKARESKLLEGEDAREFHDWFGTKSKTSEKSTPSPAPTPSASAASNKPSTTSSSYAAVAAPKKGASAPTKSVPSSSSKPTPSSASKLASMPRIPKTSSITKIDTKNPAALSRSTTLSKHPTSSKLASKQSQPAAKKRQRSESLSDSPSPAKRPARQPKNDDISVEIWKLFGKNKGDYMRRDVFSDDEDMEADARDLEMEELRSARLARKEDQLAEEEEKRREDEKRRRKKEKERYA</sequence>
<dbReference type="AlphaFoldDB" id="A0A4S4M2X8"/>
<dbReference type="InterPro" id="IPR020846">
    <property type="entry name" value="MFS_dom"/>
</dbReference>
<feature type="compositionally biased region" description="Basic and acidic residues" evidence="8">
    <location>
        <begin position="710"/>
        <end position="735"/>
    </location>
</feature>
<evidence type="ECO:0000256" key="7">
    <source>
        <dbReference type="ARBA" id="ARBA00023136"/>
    </source>
</evidence>
<dbReference type="PROSITE" id="PS50850">
    <property type="entry name" value="MFS"/>
    <property type="match status" value="1"/>
</dbReference>
<feature type="compositionally biased region" description="Polar residues" evidence="8">
    <location>
        <begin position="817"/>
        <end position="838"/>
    </location>
</feature>
<organism evidence="11 12">
    <name type="scientific">Bondarzewia mesenterica</name>
    <dbReference type="NCBI Taxonomy" id="1095465"/>
    <lineage>
        <taxon>Eukaryota</taxon>
        <taxon>Fungi</taxon>
        <taxon>Dikarya</taxon>
        <taxon>Basidiomycota</taxon>
        <taxon>Agaricomycotina</taxon>
        <taxon>Agaricomycetes</taxon>
        <taxon>Russulales</taxon>
        <taxon>Bondarzewiaceae</taxon>
        <taxon>Bondarzewia</taxon>
    </lineage>
</organism>
<evidence type="ECO:0000313" key="11">
    <source>
        <dbReference type="EMBL" id="THH19255.1"/>
    </source>
</evidence>
<keyword evidence="4 9" id="KW-0812">Transmembrane</keyword>
<feature type="compositionally biased region" description="Basic and acidic residues" evidence="8">
    <location>
        <begin position="623"/>
        <end position="633"/>
    </location>
</feature>
<dbReference type="InterPro" id="IPR011701">
    <property type="entry name" value="MFS"/>
</dbReference>
<dbReference type="SUPFAM" id="SSF103473">
    <property type="entry name" value="MFS general substrate transporter"/>
    <property type="match status" value="1"/>
</dbReference>
<feature type="compositionally biased region" description="Basic residues" evidence="8">
    <location>
        <begin position="932"/>
        <end position="942"/>
    </location>
</feature>
<evidence type="ECO:0000256" key="4">
    <source>
        <dbReference type="ARBA" id="ARBA00022692"/>
    </source>
</evidence>
<feature type="transmembrane region" description="Helical" evidence="9">
    <location>
        <begin position="215"/>
        <end position="237"/>
    </location>
</feature>
<feature type="compositionally biased region" description="Basic and acidic residues" evidence="8">
    <location>
        <begin position="538"/>
        <end position="568"/>
    </location>
</feature>
<feature type="region of interest" description="Disordered" evidence="8">
    <location>
        <begin position="502"/>
        <end position="525"/>
    </location>
</feature>
<feature type="region of interest" description="Disordered" evidence="8">
    <location>
        <begin position="538"/>
        <end position="676"/>
    </location>
</feature>
<dbReference type="Pfam" id="PF07690">
    <property type="entry name" value="MFS_1"/>
    <property type="match status" value="1"/>
</dbReference>
<dbReference type="OrthoDB" id="419616at2759"/>
<keyword evidence="12" id="KW-1185">Reference proteome</keyword>
<dbReference type="InterPro" id="IPR036259">
    <property type="entry name" value="MFS_trans_sf"/>
</dbReference>
<feature type="region of interest" description="Disordered" evidence="8">
    <location>
        <begin position="910"/>
        <end position="942"/>
    </location>
</feature>
<dbReference type="PANTHER" id="PTHR23504:SF15">
    <property type="entry name" value="MAJOR FACILITATOR SUPERFAMILY (MFS) PROFILE DOMAIN-CONTAINING PROTEIN"/>
    <property type="match status" value="1"/>
</dbReference>
<protein>
    <recommendedName>
        <fullName evidence="10">Major facilitator superfamily (MFS) profile domain-containing protein</fullName>
    </recommendedName>
</protein>
<evidence type="ECO:0000256" key="9">
    <source>
        <dbReference type="SAM" id="Phobius"/>
    </source>
</evidence>
<reference evidence="11 12" key="1">
    <citation type="submission" date="2019-02" db="EMBL/GenBank/DDBJ databases">
        <title>Genome sequencing of the rare red list fungi Bondarzewia mesenterica.</title>
        <authorList>
            <person name="Buettner E."/>
            <person name="Kellner H."/>
        </authorList>
    </citation>
    <scope>NUCLEOTIDE SEQUENCE [LARGE SCALE GENOMIC DNA]</scope>
    <source>
        <strain evidence="11 12">DSM 108281</strain>
    </source>
</reference>
<keyword evidence="3" id="KW-0813">Transport</keyword>
<dbReference type="GO" id="GO:0016020">
    <property type="term" value="C:membrane"/>
    <property type="evidence" value="ECO:0007669"/>
    <property type="project" value="UniProtKB-SubCell"/>
</dbReference>
<gene>
    <name evidence="11" type="ORF">EW146_g1876</name>
</gene>
<feature type="compositionally biased region" description="Low complexity" evidence="8">
    <location>
        <begin position="745"/>
        <end position="795"/>
    </location>
</feature>
<feature type="transmembrane region" description="Helical" evidence="9">
    <location>
        <begin position="330"/>
        <end position="350"/>
    </location>
</feature>
<feature type="region of interest" description="Disordered" evidence="8">
    <location>
        <begin position="710"/>
        <end position="869"/>
    </location>
</feature>
<name>A0A4S4M2X8_9AGAM</name>
<feature type="transmembrane region" description="Helical" evidence="9">
    <location>
        <begin position="107"/>
        <end position="129"/>
    </location>
</feature>
<dbReference type="InterPro" id="IPR013256">
    <property type="entry name" value="Chromatin_SPT2"/>
</dbReference>
<accession>A0A4S4M2X8</accession>
<feature type="compositionally biased region" description="Basic and acidic residues" evidence="8">
    <location>
        <begin position="592"/>
        <end position="603"/>
    </location>
</feature>
<comment type="caution">
    <text evidence="11">The sequence shown here is derived from an EMBL/GenBank/DDBJ whole genome shotgun (WGS) entry which is preliminary data.</text>
</comment>
<dbReference type="PANTHER" id="PTHR23504">
    <property type="entry name" value="MAJOR FACILITATOR SUPERFAMILY DOMAIN-CONTAINING PROTEIN 10"/>
    <property type="match status" value="1"/>
</dbReference>
<evidence type="ECO:0000256" key="2">
    <source>
        <dbReference type="ARBA" id="ARBA00006461"/>
    </source>
</evidence>
<dbReference type="Gene3D" id="1.20.1250.20">
    <property type="entry name" value="MFS general substrate transporter like domains"/>
    <property type="match status" value="1"/>
</dbReference>
<dbReference type="Proteomes" id="UP000310158">
    <property type="component" value="Unassembled WGS sequence"/>
</dbReference>
<evidence type="ECO:0000313" key="12">
    <source>
        <dbReference type="Proteomes" id="UP000310158"/>
    </source>
</evidence>
<dbReference type="Pfam" id="PF08243">
    <property type="entry name" value="SPT2"/>
    <property type="match status" value="1"/>
</dbReference>
<keyword evidence="7 9" id="KW-0472">Membrane</keyword>
<evidence type="ECO:0000259" key="10">
    <source>
        <dbReference type="PROSITE" id="PS50850"/>
    </source>
</evidence>
<evidence type="ECO:0000256" key="1">
    <source>
        <dbReference type="ARBA" id="ARBA00004141"/>
    </source>
</evidence>
<comment type="subcellular location">
    <subcellularLocation>
        <location evidence="1">Membrane</location>
        <topology evidence="1">Multi-pass membrane protein</topology>
    </subcellularLocation>
</comment>
<evidence type="ECO:0000256" key="5">
    <source>
        <dbReference type="ARBA" id="ARBA00022989"/>
    </source>
</evidence>
<comment type="similarity">
    <text evidence="2">Belongs to the SPT2 family.</text>
</comment>
<evidence type="ECO:0000256" key="3">
    <source>
        <dbReference type="ARBA" id="ARBA00022448"/>
    </source>
</evidence>
<evidence type="ECO:0000256" key="8">
    <source>
        <dbReference type="SAM" id="MobiDB-lite"/>
    </source>
</evidence>
<feature type="transmembrane region" description="Helical" evidence="9">
    <location>
        <begin position="466"/>
        <end position="487"/>
    </location>
</feature>
<proteinExistence type="inferred from homology"/>
<feature type="compositionally biased region" description="Basic and acidic residues" evidence="8">
    <location>
        <begin position="910"/>
        <end position="931"/>
    </location>
</feature>